<dbReference type="AlphaFoldDB" id="A0A5M6ZIL2"/>
<dbReference type="Proteomes" id="UP000325122">
    <property type="component" value="Unassembled WGS sequence"/>
</dbReference>
<evidence type="ECO:0000313" key="3">
    <source>
        <dbReference type="Proteomes" id="UP000325122"/>
    </source>
</evidence>
<feature type="transmembrane region" description="Helical" evidence="1">
    <location>
        <begin position="6"/>
        <end position="27"/>
    </location>
</feature>
<name>A0A5M6ZIL2_9PROT</name>
<sequence length="263" mass="30390">MRSKDLIGFFNILVVIGVLGAISYAAVMLQPAEYDSETLCLADEQPPHVVVMIDRTEVIYTPAQAGQIRQTIIDARNGLEVGERLSVFELNHRGEIRNTNRFSVCNPGRGDQINPLYRNPQRVQARYDALFERPLDQALEGLFDLIDSPITPLLESLAELGTRPEFDRTTPRRRVVLISDMFQNTRLYTVYGWTRQDLENRLPPPSDVAEAIREQYGDVLWGVELDVYYVDQPGWNARERAIIRAHWREIFRELGVRDRWTEF</sequence>
<evidence type="ECO:0000256" key="1">
    <source>
        <dbReference type="SAM" id="Phobius"/>
    </source>
</evidence>
<proteinExistence type="predicted"/>
<dbReference type="RefSeq" id="WP_150021694.1">
    <property type="nucleotide sequence ID" value="NZ_VWOJ01000001.1"/>
</dbReference>
<organism evidence="2 3">
    <name type="scientific">Alkalicaulis satelles</name>
    <dbReference type="NCBI Taxonomy" id="2609175"/>
    <lineage>
        <taxon>Bacteria</taxon>
        <taxon>Pseudomonadati</taxon>
        <taxon>Pseudomonadota</taxon>
        <taxon>Alphaproteobacteria</taxon>
        <taxon>Maricaulales</taxon>
        <taxon>Maricaulaceae</taxon>
        <taxon>Alkalicaulis</taxon>
    </lineage>
</organism>
<accession>A0A5M6ZIL2</accession>
<keyword evidence="1" id="KW-0472">Membrane</keyword>
<dbReference type="EMBL" id="VWOJ01000001">
    <property type="protein sequence ID" value="KAA5804663.1"/>
    <property type="molecule type" value="Genomic_DNA"/>
</dbReference>
<gene>
    <name evidence="2" type="ORF">F1654_01260</name>
</gene>
<keyword evidence="1" id="KW-1133">Transmembrane helix</keyword>
<keyword evidence="1" id="KW-0812">Transmembrane</keyword>
<comment type="caution">
    <text evidence="2">The sequence shown here is derived from an EMBL/GenBank/DDBJ whole genome shotgun (WGS) entry which is preliminary data.</text>
</comment>
<evidence type="ECO:0000313" key="2">
    <source>
        <dbReference type="EMBL" id="KAA5804663.1"/>
    </source>
</evidence>
<reference evidence="2 3" key="1">
    <citation type="submission" date="2019-09" db="EMBL/GenBank/DDBJ databases">
        <authorList>
            <person name="Kevbrin V."/>
            <person name="Grouzdev D.S."/>
        </authorList>
    </citation>
    <scope>NUCLEOTIDE SEQUENCE [LARGE SCALE GENOMIC DNA]</scope>
    <source>
        <strain evidence="2 3">G-192</strain>
    </source>
</reference>
<protein>
    <submittedName>
        <fullName evidence="2">Uncharacterized protein</fullName>
    </submittedName>
</protein>
<keyword evidence="3" id="KW-1185">Reference proteome</keyword>